<keyword evidence="2" id="KW-1185">Reference proteome</keyword>
<dbReference type="OrthoDB" id="1856718at2759"/>
<reference evidence="1" key="1">
    <citation type="submission" date="2021-06" db="EMBL/GenBank/DDBJ databases">
        <authorList>
            <person name="Kallberg Y."/>
            <person name="Tangrot J."/>
            <person name="Rosling A."/>
        </authorList>
    </citation>
    <scope>NUCLEOTIDE SEQUENCE</scope>
    <source>
        <strain evidence="1">MA453B</strain>
    </source>
</reference>
<dbReference type="EMBL" id="CAJVPY010027319">
    <property type="protein sequence ID" value="CAG8791014.1"/>
    <property type="molecule type" value="Genomic_DNA"/>
</dbReference>
<accession>A0A9N9JP79</accession>
<feature type="non-terminal residue" evidence="1">
    <location>
        <position position="64"/>
    </location>
</feature>
<dbReference type="Proteomes" id="UP000789405">
    <property type="component" value="Unassembled WGS sequence"/>
</dbReference>
<proteinExistence type="predicted"/>
<gene>
    <name evidence="1" type="ORF">DERYTH_LOCUS21434</name>
</gene>
<protein>
    <submittedName>
        <fullName evidence="1">17509_t:CDS:1</fullName>
    </submittedName>
</protein>
<sequence>DAKNMARDVNNALIQIAQACGGMDENSAIAEFVVFGYRVTQTGHAEFPELRELGEFLELGEKRE</sequence>
<dbReference type="AlphaFoldDB" id="A0A9N9JP79"/>
<name>A0A9N9JP79_9GLOM</name>
<evidence type="ECO:0000313" key="1">
    <source>
        <dbReference type="EMBL" id="CAG8791014.1"/>
    </source>
</evidence>
<comment type="caution">
    <text evidence="1">The sequence shown here is derived from an EMBL/GenBank/DDBJ whole genome shotgun (WGS) entry which is preliminary data.</text>
</comment>
<evidence type="ECO:0000313" key="2">
    <source>
        <dbReference type="Proteomes" id="UP000789405"/>
    </source>
</evidence>
<organism evidence="1 2">
    <name type="scientific">Dentiscutata erythropus</name>
    <dbReference type="NCBI Taxonomy" id="1348616"/>
    <lineage>
        <taxon>Eukaryota</taxon>
        <taxon>Fungi</taxon>
        <taxon>Fungi incertae sedis</taxon>
        <taxon>Mucoromycota</taxon>
        <taxon>Glomeromycotina</taxon>
        <taxon>Glomeromycetes</taxon>
        <taxon>Diversisporales</taxon>
        <taxon>Gigasporaceae</taxon>
        <taxon>Dentiscutata</taxon>
    </lineage>
</organism>